<organism evidence="1 2">
    <name type="scientific">Daphnia pulex</name>
    <name type="common">Water flea</name>
    <dbReference type="NCBI Taxonomy" id="6669"/>
    <lineage>
        <taxon>Eukaryota</taxon>
        <taxon>Metazoa</taxon>
        <taxon>Ecdysozoa</taxon>
        <taxon>Arthropoda</taxon>
        <taxon>Crustacea</taxon>
        <taxon>Branchiopoda</taxon>
        <taxon>Diplostraca</taxon>
        <taxon>Cladocera</taxon>
        <taxon>Anomopoda</taxon>
        <taxon>Daphniidae</taxon>
        <taxon>Daphnia</taxon>
    </lineage>
</organism>
<name>E9HSF7_DAPPU</name>
<dbReference type="EMBL" id="GL732751">
    <property type="protein sequence ID" value="EFX65312.1"/>
    <property type="molecule type" value="Genomic_DNA"/>
</dbReference>
<accession>E9HSF7</accession>
<evidence type="ECO:0000313" key="2">
    <source>
        <dbReference type="Proteomes" id="UP000000305"/>
    </source>
</evidence>
<dbReference type="HOGENOM" id="CLU_3034479_0_0_1"/>
<reference evidence="1 2" key="1">
    <citation type="journal article" date="2011" name="Science">
        <title>The ecoresponsive genome of Daphnia pulex.</title>
        <authorList>
            <person name="Colbourne J.K."/>
            <person name="Pfrender M.E."/>
            <person name="Gilbert D."/>
            <person name="Thomas W.K."/>
            <person name="Tucker A."/>
            <person name="Oakley T.H."/>
            <person name="Tokishita S."/>
            <person name="Aerts A."/>
            <person name="Arnold G.J."/>
            <person name="Basu M.K."/>
            <person name="Bauer D.J."/>
            <person name="Caceres C.E."/>
            <person name="Carmel L."/>
            <person name="Casola C."/>
            <person name="Choi J.H."/>
            <person name="Detter J.C."/>
            <person name="Dong Q."/>
            <person name="Dusheyko S."/>
            <person name="Eads B.D."/>
            <person name="Frohlich T."/>
            <person name="Geiler-Samerotte K.A."/>
            <person name="Gerlach D."/>
            <person name="Hatcher P."/>
            <person name="Jogdeo S."/>
            <person name="Krijgsveld J."/>
            <person name="Kriventseva E.V."/>
            <person name="Kultz D."/>
            <person name="Laforsch C."/>
            <person name="Lindquist E."/>
            <person name="Lopez J."/>
            <person name="Manak J.R."/>
            <person name="Muller J."/>
            <person name="Pangilinan J."/>
            <person name="Patwardhan R.P."/>
            <person name="Pitluck S."/>
            <person name="Pritham E.J."/>
            <person name="Rechtsteiner A."/>
            <person name="Rho M."/>
            <person name="Rogozin I.B."/>
            <person name="Sakarya O."/>
            <person name="Salamov A."/>
            <person name="Schaack S."/>
            <person name="Shapiro H."/>
            <person name="Shiga Y."/>
            <person name="Skalitzky C."/>
            <person name="Smith Z."/>
            <person name="Souvorov A."/>
            <person name="Sung W."/>
            <person name="Tang Z."/>
            <person name="Tsuchiya D."/>
            <person name="Tu H."/>
            <person name="Vos H."/>
            <person name="Wang M."/>
            <person name="Wolf Y.I."/>
            <person name="Yamagata H."/>
            <person name="Yamada T."/>
            <person name="Ye Y."/>
            <person name="Shaw J.R."/>
            <person name="Andrews J."/>
            <person name="Crease T.J."/>
            <person name="Tang H."/>
            <person name="Lucas S.M."/>
            <person name="Robertson H.M."/>
            <person name="Bork P."/>
            <person name="Koonin E.V."/>
            <person name="Zdobnov E.M."/>
            <person name="Grigoriev I.V."/>
            <person name="Lynch M."/>
            <person name="Boore J.L."/>
        </authorList>
    </citation>
    <scope>NUCLEOTIDE SEQUENCE [LARGE SCALE GENOMIC DNA]</scope>
</reference>
<sequence length="55" mass="6329">MPNTRCRRRDDAIFDDATTSITTRCLAVMMKSSSTGQISHDKIYYGQMIKLRKSE</sequence>
<dbReference type="Proteomes" id="UP000000305">
    <property type="component" value="Unassembled WGS sequence"/>
</dbReference>
<dbReference type="AlphaFoldDB" id="E9HSF7"/>
<keyword evidence="2" id="KW-1185">Reference proteome</keyword>
<dbReference type="KEGG" id="dpx:DAPPUDRAFT_264852"/>
<evidence type="ECO:0000313" key="1">
    <source>
        <dbReference type="EMBL" id="EFX65312.1"/>
    </source>
</evidence>
<gene>
    <name evidence="1" type="ORF">DAPPUDRAFT_264852</name>
</gene>
<protein>
    <submittedName>
        <fullName evidence="1">Uncharacterized protein</fullName>
    </submittedName>
</protein>
<dbReference type="PhylomeDB" id="E9HSF7"/>
<proteinExistence type="predicted"/>
<dbReference type="InParanoid" id="E9HSF7"/>